<dbReference type="Gene3D" id="3.40.50.720">
    <property type="entry name" value="NAD(P)-binding Rossmann-like Domain"/>
    <property type="match status" value="1"/>
</dbReference>
<keyword evidence="2" id="KW-1185">Reference proteome</keyword>
<evidence type="ECO:0000313" key="1">
    <source>
        <dbReference type="EMBL" id="KTC84822.1"/>
    </source>
</evidence>
<dbReference type="InterPro" id="IPR002347">
    <property type="entry name" value="SDR_fam"/>
</dbReference>
<dbReference type="Proteomes" id="UP000054742">
    <property type="component" value="Unassembled WGS sequence"/>
</dbReference>
<evidence type="ECO:0000313" key="2">
    <source>
        <dbReference type="Proteomes" id="UP000054742"/>
    </source>
</evidence>
<dbReference type="STRING" id="29422.Lbru_1037"/>
<dbReference type="Pfam" id="PF00106">
    <property type="entry name" value="adh_short"/>
    <property type="match status" value="1"/>
</dbReference>
<protein>
    <submittedName>
        <fullName evidence="1">Short chain dehydrogenase</fullName>
    </submittedName>
</protein>
<name>A0A0W0SN58_9GAMM</name>
<dbReference type="AlphaFoldDB" id="A0A0W0SN58"/>
<accession>A0A0W0SN58</accession>
<dbReference type="EMBL" id="LNXV01000008">
    <property type="protein sequence ID" value="KTC84822.1"/>
    <property type="molecule type" value="Genomic_DNA"/>
</dbReference>
<dbReference type="PATRIC" id="fig|29422.6.peg.1090"/>
<gene>
    <name evidence="1" type="ORF">Lbru_1037</name>
</gene>
<sequence length="106" mass="11978">MSSKKPLIVITGASAGIGLALAKQFVLTGHPCLLISRHMKAIPELKGHDIIYAALDVTDYERFEAEVRKAEQNTEKQNVWLIMQALLMWANSEIFPLIKPIMKLRY</sequence>
<reference evidence="1 2" key="1">
    <citation type="submission" date="2015-11" db="EMBL/GenBank/DDBJ databases">
        <title>Genomic analysis of 38 Legionella species identifies large and diverse effector repertoires.</title>
        <authorList>
            <person name="Burstein D."/>
            <person name="Amaro F."/>
            <person name="Zusman T."/>
            <person name="Lifshitz Z."/>
            <person name="Cohen O."/>
            <person name="Gilbert J.A."/>
            <person name="Pupko T."/>
            <person name="Shuman H.A."/>
            <person name="Segal G."/>
        </authorList>
    </citation>
    <scope>NUCLEOTIDE SEQUENCE [LARGE SCALE GENOMIC DNA]</scope>
    <source>
        <strain evidence="1 2">ATCC 43878</strain>
    </source>
</reference>
<organism evidence="1 2">
    <name type="scientific">Legionella brunensis</name>
    <dbReference type="NCBI Taxonomy" id="29422"/>
    <lineage>
        <taxon>Bacteria</taxon>
        <taxon>Pseudomonadati</taxon>
        <taxon>Pseudomonadota</taxon>
        <taxon>Gammaproteobacteria</taxon>
        <taxon>Legionellales</taxon>
        <taxon>Legionellaceae</taxon>
        <taxon>Legionella</taxon>
    </lineage>
</organism>
<comment type="caution">
    <text evidence="1">The sequence shown here is derived from an EMBL/GenBank/DDBJ whole genome shotgun (WGS) entry which is preliminary data.</text>
</comment>
<dbReference type="SUPFAM" id="SSF51735">
    <property type="entry name" value="NAD(P)-binding Rossmann-fold domains"/>
    <property type="match status" value="1"/>
</dbReference>
<dbReference type="InterPro" id="IPR036291">
    <property type="entry name" value="NAD(P)-bd_dom_sf"/>
</dbReference>
<proteinExistence type="predicted"/>